<feature type="transmembrane region" description="Helical" evidence="1">
    <location>
        <begin position="147"/>
        <end position="165"/>
    </location>
</feature>
<accession>A0A0C9V2H7</accession>
<keyword evidence="1" id="KW-0472">Membrane</keyword>
<dbReference type="EMBL" id="KN837138">
    <property type="protein sequence ID" value="KIJ41224.1"/>
    <property type="molecule type" value="Genomic_DNA"/>
</dbReference>
<dbReference type="HOGENOM" id="CLU_1031226_0_0_1"/>
<dbReference type="InterPro" id="IPR056119">
    <property type="entry name" value="DUF7702"/>
</dbReference>
<name>A0A0C9V2H7_SPHS4</name>
<feature type="transmembrane region" description="Helical" evidence="1">
    <location>
        <begin position="107"/>
        <end position="127"/>
    </location>
</feature>
<evidence type="ECO:0000259" key="2">
    <source>
        <dbReference type="Pfam" id="PF24800"/>
    </source>
</evidence>
<feature type="transmembrane region" description="Helical" evidence="1">
    <location>
        <begin position="36"/>
        <end position="56"/>
    </location>
</feature>
<evidence type="ECO:0000313" key="3">
    <source>
        <dbReference type="EMBL" id="KIJ41224.1"/>
    </source>
</evidence>
<feature type="domain" description="DUF7702" evidence="2">
    <location>
        <begin position="12"/>
        <end position="244"/>
    </location>
</feature>
<dbReference type="Pfam" id="PF24800">
    <property type="entry name" value="DUF7702"/>
    <property type="match status" value="1"/>
</dbReference>
<keyword evidence="4" id="KW-1185">Reference proteome</keyword>
<sequence>MDLPQIMMASSVEAALYIPALCLSIYNAWKHGVIQGIGWVAVAAYSLIQIAQNLLLQMILSAGKYQEQFAQDVNTLSSIGTILLLWTHHSFIWEISSDINCLGSHHISNYLYMTGILLFIGTCLGIFEGLIDWSLISSWHNILKETIVYIFLLVCIGLFMTLMMVRHTRNQLPKNLRKSLDLISISFMPLFMRLTYDLLTVYIGLQVIPQEWAWFAEDWRIRFWMRNAAEYIVVLLYIGLGLVMSPSNPASLGDYQPIKYLPVIPLTVEV</sequence>
<keyword evidence="1" id="KW-0812">Transmembrane</keyword>
<proteinExistence type="predicted"/>
<gene>
    <name evidence="3" type="ORF">M422DRAFT_31839</name>
</gene>
<protein>
    <recommendedName>
        <fullName evidence="2">DUF7702 domain-containing protein</fullName>
    </recommendedName>
</protein>
<organism evidence="3 4">
    <name type="scientific">Sphaerobolus stellatus (strain SS14)</name>
    <dbReference type="NCBI Taxonomy" id="990650"/>
    <lineage>
        <taxon>Eukaryota</taxon>
        <taxon>Fungi</taxon>
        <taxon>Dikarya</taxon>
        <taxon>Basidiomycota</taxon>
        <taxon>Agaricomycotina</taxon>
        <taxon>Agaricomycetes</taxon>
        <taxon>Phallomycetidae</taxon>
        <taxon>Geastrales</taxon>
        <taxon>Sphaerobolaceae</taxon>
        <taxon>Sphaerobolus</taxon>
    </lineage>
</organism>
<dbReference type="Proteomes" id="UP000054279">
    <property type="component" value="Unassembled WGS sequence"/>
</dbReference>
<reference evidence="3 4" key="1">
    <citation type="submission" date="2014-06" db="EMBL/GenBank/DDBJ databases">
        <title>Evolutionary Origins and Diversification of the Mycorrhizal Mutualists.</title>
        <authorList>
            <consortium name="DOE Joint Genome Institute"/>
            <consortium name="Mycorrhizal Genomics Consortium"/>
            <person name="Kohler A."/>
            <person name="Kuo A."/>
            <person name="Nagy L.G."/>
            <person name="Floudas D."/>
            <person name="Copeland A."/>
            <person name="Barry K.W."/>
            <person name="Cichocki N."/>
            <person name="Veneault-Fourrey C."/>
            <person name="LaButti K."/>
            <person name="Lindquist E.A."/>
            <person name="Lipzen A."/>
            <person name="Lundell T."/>
            <person name="Morin E."/>
            <person name="Murat C."/>
            <person name="Riley R."/>
            <person name="Ohm R."/>
            <person name="Sun H."/>
            <person name="Tunlid A."/>
            <person name="Henrissat B."/>
            <person name="Grigoriev I.V."/>
            <person name="Hibbett D.S."/>
            <person name="Martin F."/>
        </authorList>
    </citation>
    <scope>NUCLEOTIDE SEQUENCE [LARGE SCALE GENOMIC DNA]</scope>
    <source>
        <strain evidence="3 4">SS14</strain>
    </source>
</reference>
<feature type="transmembrane region" description="Helical" evidence="1">
    <location>
        <begin position="228"/>
        <end position="245"/>
    </location>
</feature>
<evidence type="ECO:0000313" key="4">
    <source>
        <dbReference type="Proteomes" id="UP000054279"/>
    </source>
</evidence>
<feature type="transmembrane region" description="Helical" evidence="1">
    <location>
        <begin position="6"/>
        <end position="29"/>
    </location>
</feature>
<keyword evidence="1" id="KW-1133">Transmembrane helix</keyword>
<evidence type="ECO:0000256" key="1">
    <source>
        <dbReference type="SAM" id="Phobius"/>
    </source>
</evidence>
<dbReference type="AlphaFoldDB" id="A0A0C9V2H7"/>